<reference evidence="1" key="1">
    <citation type="submission" date="2020-11" db="EMBL/GenBank/DDBJ databases">
        <title>Connecting structure to function with the recovery of over 1000 high-quality activated sludge metagenome-assembled genomes encoding full-length rRNA genes using long-read sequencing.</title>
        <authorList>
            <person name="Singleton C.M."/>
            <person name="Petriglieri F."/>
            <person name="Kristensen J.M."/>
            <person name="Kirkegaard R.H."/>
            <person name="Michaelsen T.Y."/>
            <person name="Andersen M.H."/>
            <person name="Karst S.M."/>
            <person name="Dueholm M.S."/>
            <person name="Nielsen P.H."/>
            <person name="Albertsen M."/>
        </authorList>
    </citation>
    <scope>NUCLEOTIDE SEQUENCE</scope>
    <source>
        <strain evidence="1">Fred_18-Q3-R57-64_BAT3C.431</strain>
    </source>
</reference>
<proteinExistence type="predicted"/>
<evidence type="ECO:0000313" key="1">
    <source>
        <dbReference type="EMBL" id="QQR92234.1"/>
    </source>
</evidence>
<accession>A0A7T9DJ27</accession>
<dbReference type="Proteomes" id="UP000596004">
    <property type="component" value="Chromosome"/>
</dbReference>
<dbReference type="AlphaFoldDB" id="A0A7T9DJ27"/>
<gene>
    <name evidence="1" type="ORF">IPJ89_03675</name>
</gene>
<sequence>MNVILKGHAKAVAENMVRFGYVNTQSEAIRMALTTFAKTQMTEEQLVQMKLDWIDEQVKLGKRRVLNSEQALGKYAKLLKHEAKIESK</sequence>
<name>A0A7T9DJ27_9ARCH</name>
<organism evidence="1">
    <name type="scientific">Candidatus Iainarchaeum sp</name>
    <dbReference type="NCBI Taxonomy" id="3101447"/>
    <lineage>
        <taxon>Archaea</taxon>
        <taxon>Candidatus Iainarchaeota</taxon>
        <taxon>Candidatus Iainarchaeia</taxon>
        <taxon>Candidatus Iainarchaeales</taxon>
        <taxon>Candidatus Iainarchaeaceae</taxon>
        <taxon>Candidatus Iainarchaeum</taxon>
    </lineage>
</organism>
<protein>
    <submittedName>
        <fullName evidence="1">Uncharacterized protein</fullName>
    </submittedName>
</protein>
<dbReference type="EMBL" id="CP064981">
    <property type="protein sequence ID" value="QQR92234.1"/>
    <property type="molecule type" value="Genomic_DNA"/>
</dbReference>